<comment type="caution">
    <text evidence="2">The sequence shown here is derived from an EMBL/GenBank/DDBJ whole genome shotgun (WGS) entry which is preliminary data.</text>
</comment>
<name>A0A853AA67_9ACTN</name>
<accession>A0A853AA67</accession>
<dbReference type="Proteomes" id="UP000567795">
    <property type="component" value="Unassembled WGS sequence"/>
</dbReference>
<dbReference type="AlphaFoldDB" id="A0A853AA67"/>
<keyword evidence="1" id="KW-0472">Membrane</keyword>
<dbReference type="EMBL" id="JACBZD010000002">
    <property type="protein sequence ID" value="NYI07521.1"/>
    <property type="molecule type" value="Genomic_DNA"/>
</dbReference>
<reference evidence="2 3" key="1">
    <citation type="submission" date="2020-07" db="EMBL/GenBank/DDBJ databases">
        <title>Sequencing the genomes of 1000 actinobacteria strains.</title>
        <authorList>
            <person name="Klenk H.-P."/>
        </authorList>
    </citation>
    <scope>NUCLEOTIDE SEQUENCE [LARGE SCALE GENOMIC DNA]</scope>
    <source>
        <strain evidence="2 3">DSM 42178</strain>
    </source>
</reference>
<gene>
    <name evidence="2" type="ORF">FHU37_004550</name>
</gene>
<protein>
    <submittedName>
        <fullName evidence="2">Cbb3-type cytochrome oxidase subunit 3</fullName>
    </submittedName>
</protein>
<sequence length="33" mass="3953">MLHYFFTTLMVVVFVAVVWFAAFVLLRLYRGQN</sequence>
<evidence type="ECO:0000256" key="1">
    <source>
        <dbReference type="SAM" id="Phobius"/>
    </source>
</evidence>
<keyword evidence="1" id="KW-1133">Transmembrane helix</keyword>
<evidence type="ECO:0000313" key="2">
    <source>
        <dbReference type="EMBL" id="NYI07521.1"/>
    </source>
</evidence>
<keyword evidence="3" id="KW-1185">Reference proteome</keyword>
<evidence type="ECO:0000313" key="3">
    <source>
        <dbReference type="Proteomes" id="UP000567795"/>
    </source>
</evidence>
<proteinExistence type="predicted"/>
<organism evidence="2 3">
    <name type="scientific">Allostreptomyces psammosilenae</name>
    <dbReference type="NCBI Taxonomy" id="1892865"/>
    <lineage>
        <taxon>Bacteria</taxon>
        <taxon>Bacillati</taxon>
        <taxon>Actinomycetota</taxon>
        <taxon>Actinomycetes</taxon>
        <taxon>Kitasatosporales</taxon>
        <taxon>Streptomycetaceae</taxon>
        <taxon>Allostreptomyces</taxon>
    </lineage>
</organism>
<feature type="transmembrane region" description="Helical" evidence="1">
    <location>
        <begin position="6"/>
        <end position="29"/>
    </location>
</feature>
<keyword evidence="1" id="KW-0812">Transmembrane</keyword>